<evidence type="ECO:0000313" key="1">
    <source>
        <dbReference type="EMBL" id="KAI4332467.1"/>
    </source>
</evidence>
<reference evidence="1 2" key="1">
    <citation type="journal article" date="2022" name="DNA Res.">
        <title>Chromosomal-level genome assembly of the orchid tree Bauhinia variegata (Leguminosae; Cercidoideae) supports the allotetraploid origin hypothesis of Bauhinia.</title>
        <authorList>
            <person name="Zhong Y."/>
            <person name="Chen Y."/>
            <person name="Zheng D."/>
            <person name="Pang J."/>
            <person name="Liu Y."/>
            <person name="Luo S."/>
            <person name="Meng S."/>
            <person name="Qian L."/>
            <person name="Wei D."/>
            <person name="Dai S."/>
            <person name="Zhou R."/>
        </authorList>
    </citation>
    <scope>NUCLEOTIDE SEQUENCE [LARGE SCALE GENOMIC DNA]</scope>
    <source>
        <strain evidence="1">BV-YZ2020</strain>
    </source>
</reference>
<organism evidence="1 2">
    <name type="scientific">Bauhinia variegata</name>
    <name type="common">Purple orchid tree</name>
    <name type="synonym">Phanera variegata</name>
    <dbReference type="NCBI Taxonomy" id="167791"/>
    <lineage>
        <taxon>Eukaryota</taxon>
        <taxon>Viridiplantae</taxon>
        <taxon>Streptophyta</taxon>
        <taxon>Embryophyta</taxon>
        <taxon>Tracheophyta</taxon>
        <taxon>Spermatophyta</taxon>
        <taxon>Magnoliopsida</taxon>
        <taxon>eudicotyledons</taxon>
        <taxon>Gunneridae</taxon>
        <taxon>Pentapetalae</taxon>
        <taxon>rosids</taxon>
        <taxon>fabids</taxon>
        <taxon>Fabales</taxon>
        <taxon>Fabaceae</taxon>
        <taxon>Cercidoideae</taxon>
        <taxon>Cercideae</taxon>
        <taxon>Bauhiniinae</taxon>
        <taxon>Bauhinia</taxon>
    </lineage>
</organism>
<evidence type="ECO:0000313" key="2">
    <source>
        <dbReference type="Proteomes" id="UP000828941"/>
    </source>
</evidence>
<keyword evidence="2" id="KW-1185">Reference proteome</keyword>
<dbReference type="EMBL" id="CM039432">
    <property type="protein sequence ID" value="KAI4332467.1"/>
    <property type="molecule type" value="Genomic_DNA"/>
</dbReference>
<proteinExistence type="predicted"/>
<name>A0ACB9N7W0_BAUVA</name>
<protein>
    <submittedName>
        <fullName evidence="1">Uncharacterized protein</fullName>
    </submittedName>
</protein>
<accession>A0ACB9N7W0</accession>
<comment type="caution">
    <text evidence="1">The sequence shown here is derived from an EMBL/GenBank/DDBJ whole genome shotgun (WGS) entry which is preliminary data.</text>
</comment>
<sequence length="240" mass="27039">MVNQSMRKSLFILVVLGLVVSSFPICASAQNASVSDIVIRRFAKQVFNRIALNADGDSCPGKDFYTLSAFLIALKYYTQFGKLSSIEDSKREIAAAFAHFAHETGNFCYIEEIGGQYRDYCDKSKGQYPCNPNKKYYGRGPIQLTWNYNYGPCGQSNGFDGLNYPEIVAINPVISFRTALWYWLLFVRPVINQGFGATIRVINGALECDGKNPSAVQARVKYYLYYCRVLKVTPGYNIYC</sequence>
<gene>
    <name evidence="1" type="ORF">L6164_017372</name>
</gene>
<dbReference type="Proteomes" id="UP000828941">
    <property type="component" value="Chromosome 7"/>
</dbReference>